<name>A0ACB6RQ82_9PLEO</name>
<sequence length="337" mass="36518">MADRDYAAPLKPERRKSLWARITDGLHLTTDWDSAPPLTAGLREQFPDLAPEGAPVEEFSPVPPVPETLQLGYHTAASSNLRHTRNDSVQEGSSHSTDQCGPRAVSQTAYQQRSASNIIYQRNAHSQLLPTAYTPSRNYTIRRRPVQSSLHNQVHQEDSRLSHVNETSANSNNSTANNEHFTPGALPTVGYSHIPVYSPLPSTKPHGLPPPHVRSSPAARHAASTHTRDQTSSGPYEDRGQGTSHPSVAELQGVTSGPANTSLSLSELQELERSLMYTPPGFPHIPLLPLSTPPILLRSAPSNASVATSENPNPSSRPLNLFEANIAGLKQHFSGGH</sequence>
<protein>
    <submittedName>
        <fullName evidence="1">Uncharacterized protein</fullName>
    </submittedName>
</protein>
<keyword evidence="2" id="KW-1185">Reference proteome</keyword>
<dbReference type="Proteomes" id="UP000799754">
    <property type="component" value="Unassembled WGS sequence"/>
</dbReference>
<evidence type="ECO:0000313" key="1">
    <source>
        <dbReference type="EMBL" id="KAF2624125.1"/>
    </source>
</evidence>
<proteinExistence type="predicted"/>
<evidence type="ECO:0000313" key="2">
    <source>
        <dbReference type="Proteomes" id="UP000799754"/>
    </source>
</evidence>
<accession>A0ACB6RQ82</accession>
<comment type="caution">
    <text evidence="1">The sequence shown here is derived from an EMBL/GenBank/DDBJ whole genome shotgun (WGS) entry which is preliminary data.</text>
</comment>
<reference evidence="1" key="1">
    <citation type="journal article" date="2020" name="Stud. Mycol.">
        <title>101 Dothideomycetes genomes: a test case for predicting lifestyles and emergence of pathogens.</title>
        <authorList>
            <person name="Haridas S."/>
            <person name="Albert R."/>
            <person name="Binder M."/>
            <person name="Bloem J."/>
            <person name="Labutti K."/>
            <person name="Salamov A."/>
            <person name="Andreopoulos B."/>
            <person name="Baker S."/>
            <person name="Barry K."/>
            <person name="Bills G."/>
            <person name="Bluhm B."/>
            <person name="Cannon C."/>
            <person name="Castanera R."/>
            <person name="Culley D."/>
            <person name="Daum C."/>
            <person name="Ezra D."/>
            <person name="Gonzalez J."/>
            <person name="Henrissat B."/>
            <person name="Kuo A."/>
            <person name="Liang C."/>
            <person name="Lipzen A."/>
            <person name="Lutzoni F."/>
            <person name="Magnuson J."/>
            <person name="Mondo S."/>
            <person name="Nolan M."/>
            <person name="Ohm R."/>
            <person name="Pangilinan J."/>
            <person name="Park H.-J."/>
            <person name="Ramirez L."/>
            <person name="Alfaro M."/>
            <person name="Sun H."/>
            <person name="Tritt A."/>
            <person name="Yoshinaga Y."/>
            <person name="Zwiers L.-H."/>
            <person name="Turgeon B."/>
            <person name="Goodwin S."/>
            <person name="Spatafora J."/>
            <person name="Crous P."/>
            <person name="Grigoriev I."/>
        </authorList>
    </citation>
    <scope>NUCLEOTIDE SEQUENCE</scope>
    <source>
        <strain evidence="1">CBS 525.71</strain>
    </source>
</reference>
<organism evidence="1 2">
    <name type="scientific">Macroventuria anomochaeta</name>
    <dbReference type="NCBI Taxonomy" id="301207"/>
    <lineage>
        <taxon>Eukaryota</taxon>
        <taxon>Fungi</taxon>
        <taxon>Dikarya</taxon>
        <taxon>Ascomycota</taxon>
        <taxon>Pezizomycotina</taxon>
        <taxon>Dothideomycetes</taxon>
        <taxon>Pleosporomycetidae</taxon>
        <taxon>Pleosporales</taxon>
        <taxon>Pleosporineae</taxon>
        <taxon>Didymellaceae</taxon>
        <taxon>Macroventuria</taxon>
    </lineage>
</organism>
<dbReference type="EMBL" id="MU006732">
    <property type="protein sequence ID" value="KAF2624125.1"/>
    <property type="molecule type" value="Genomic_DNA"/>
</dbReference>
<gene>
    <name evidence="1" type="ORF">BU25DRAFT_476780</name>
</gene>